<evidence type="ECO:0000256" key="1">
    <source>
        <dbReference type="SAM" id="MobiDB-lite"/>
    </source>
</evidence>
<comment type="caution">
    <text evidence="3">The sequence shown here is derived from an EMBL/GenBank/DDBJ whole genome shotgun (WGS) entry which is preliminary data.</text>
</comment>
<protein>
    <submittedName>
        <fullName evidence="3">Uncharacterized protein</fullName>
    </submittedName>
</protein>
<feature type="compositionally biased region" description="Low complexity" evidence="1">
    <location>
        <begin position="130"/>
        <end position="147"/>
    </location>
</feature>
<dbReference type="Proteomes" id="UP000681720">
    <property type="component" value="Unassembled WGS sequence"/>
</dbReference>
<proteinExistence type="predicted"/>
<feature type="non-terminal residue" evidence="3">
    <location>
        <position position="305"/>
    </location>
</feature>
<feature type="non-terminal residue" evidence="3">
    <location>
        <position position="1"/>
    </location>
</feature>
<dbReference type="Proteomes" id="UP000681967">
    <property type="component" value="Unassembled WGS sequence"/>
</dbReference>
<feature type="region of interest" description="Disordered" evidence="1">
    <location>
        <begin position="168"/>
        <end position="197"/>
    </location>
</feature>
<gene>
    <name evidence="2" type="ORF">BYL167_LOCUS65549</name>
    <name evidence="4" type="ORF">GIL414_LOCUS74640</name>
    <name evidence="3" type="ORF">SMN809_LOCUS73243</name>
</gene>
<evidence type="ECO:0000313" key="2">
    <source>
        <dbReference type="EMBL" id="CAF5109973.1"/>
    </source>
</evidence>
<reference evidence="3" key="1">
    <citation type="submission" date="2021-02" db="EMBL/GenBank/DDBJ databases">
        <authorList>
            <person name="Nowell W R."/>
        </authorList>
    </citation>
    <scope>NUCLEOTIDE SEQUENCE</scope>
</reference>
<dbReference type="EMBL" id="CAJOBH010241204">
    <property type="protein sequence ID" value="CAF5109973.1"/>
    <property type="molecule type" value="Genomic_DNA"/>
</dbReference>
<organism evidence="3 5">
    <name type="scientific">Rotaria magnacalcarata</name>
    <dbReference type="NCBI Taxonomy" id="392030"/>
    <lineage>
        <taxon>Eukaryota</taxon>
        <taxon>Metazoa</taxon>
        <taxon>Spiralia</taxon>
        <taxon>Gnathifera</taxon>
        <taxon>Rotifera</taxon>
        <taxon>Eurotatoria</taxon>
        <taxon>Bdelloidea</taxon>
        <taxon>Philodinida</taxon>
        <taxon>Philodinidae</taxon>
        <taxon>Rotaria</taxon>
    </lineage>
</organism>
<sequence>METILSKRDQSTAGVFKISSITGQFRRFENDFSSIENVNIHAIQSQRCRLQFHMPNDIRTHLPIGDNRRNVGFVMNEFGLQRLCFKLINNAAKQQQEERQQTIAVITEVNEIQTAKPSTKHKSKRKQTDSILPSPTTSTPPNTILPPKNSLSSSIFDGSIDHVWISFPEPPRHTQSTSNSLKRVHSNPSSNTHQLPAQKKLSSYTRYDWNFLSTLSPTVLGWFCVINRIKKPVKKFLKNREKRIATVLAYVLIEITTLSTLQQSKLYELFTPKTKFLISHPVCQMIAEFRKHFNRNTRINIDLLS</sequence>
<accession>A0A8S3I8C6</accession>
<evidence type="ECO:0000313" key="3">
    <source>
        <dbReference type="EMBL" id="CAF5193908.1"/>
    </source>
</evidence>
<dbReference type="AlphaFoldDB" id="A0A8S3I8C6"/>
<dbReference type="EMBL" id="CAJOBI010327477">
    <property type="protein sequence ID" value="CAF5193908.1"/>
    <property type="molecule type" value="Genomic_DNA"/>
</dbReference>
<feature type="region of interest" description="Disordered" evidence="1">
    <location>
        <begin position="114"/>
        <end position="148"/>
    </location>
</feature>
<dbReference type="Proteomes" id="UP000676336">
    <property type="component" value="Unassembled WGS sequence"/>
</dbReference>
<feature type="compositionally biased region" description="Polar residues" evidence="1">
    <location>
        <begin position="173"/>
        <end position="197"/>
    </location>
</feature>
<evidence type="ECO:0000313" key="5">
    <source>
        <dbReference type="Proteomes" id="UP000676336"/>
    </source>
</evidence>
<name>A0A8S3I8C6_9BILA</name>
<dbReference type="EMBL" id="CAJOBJ010341276">
    <property type="protein sequence ID" value="CAF5195337.1"/>
    <property type="molecule type" value="Genomic_DNA"/>
</dbReference>
<evidence type="ECO:0000313" key="4">
    <source>
        <dbReference type="EMBL" id="CAF5195337.1"/>
    </source>
</evidence>